<accession>A0A2P8R288</accession>
<dbReference type="SUPFAM" id="SSF53756">
    <property type="entry name" value="UDP-Glycosyltransferase/glycogen phosphorylase"/>
    <property type="match status" value="1"/>
</dbReference>
<dbReference type="InterPro" id="IPR001296">
    <property type="entry name" value="Glyco_trans_1"/>
</dbReference>
<dbReference type="PANTHER" id="PTHR46401">
    <property type="entry name" value="GLYCOSYLTRANSFERASE WBBK-RELATED"/>
    <property type="match status" value="1"/>
</dbReference>
<dbReference type="GO" id="GO:0016757">
    <property type="term" value="F:glycosyltransferase activity"/>
    <property type="evidence" value="ECO:0007669"/>
    <property type="project" value="InterPro"/>
</dbReference>
<protein>
    <submittedName>
        <fullName evidence="4">Glycosyl transferase</fullName>
    </submittedName>
</protein>
<name>A0A2P8R288_9BACT</name>
<dbReference type="CDD" id="cd03794">
    <property type="entry name" value="GT4_WbuB-like"/>
    <property type="match status" value="1"/>
</dbReference>
<comment type="caution">
    <text evidence="4">The sequence shown here is derived from an EMBL/GenBank/DDBJ whole genome shotgun (WGS) entry which is preliminary data.</text>
</comment>
<evidence type="ECO:0000313" key="4">
    <source>
        <dbReference type="EMBL" id="PSM52610.1"/>
    </source>
</evidence>
<reference evidence="5" key="1">
    <citation type="submission" date="2017-10" db="EMBL/GenBank/DDBJ databases">
        <title>Campylobacter species from seals.</title>
        <authorList>
            <person name="Gilbert M.J."/>
            <person name="Zomer A.L."/>
            <person name="Timmerman A.J."/>
            <person name="Duim B."/>
            <person name="Wagenaar J.A."/>
        </authorList>
    </citation>
    <scope>NUCLEOTIDE SEQUENCE [LARGE SCALE GENOMIC DNA]</scope>
    <source>
        <strain evidence="5">17S00004-5</strain>
    </source>
</reference>
<dbReference type="Pfam" id="PF13439">
    <property type="entry name" value="Glyco_transf_4"/>
    <property type="match status" value="1"/>
</dbReference>
<keyword evidence="1 4" id="KW-0808">Transferase</keyword>
<evidence type="ECO:0000259" key="2">
    <source>
        <dbReference type="Pfam" id="PF00534"/>
    </source>
</evidence>
<organism evidence="4 5">
    <name type="scientific">Campylobacter blaseri</name>
    <dbReference type="NCBI Taxonomy" id="2042961"/>
    <lineage>
        <taxon>Bacteria</taxon>
        <taxon>Pseudomonadati</taxon>
        <taxon>Campylobacterota</taxon>
        <taxon>Epsilonproteobacteria</taxon>
        <taxon>Campylobacterales</taxon>
        <taxon>Campylobacteraceae</taxon>
        <taxon>Campylobacter</taxon>
    </lineage>
</organism>
<feature type="domain" description="Glycosyl transferase family 1" evidence="2">
    <location>
        <begin position="184"/>
        <end position="346"/>
    </location>
</feature>
<evidence type="ECO:0000313" key="5">
    <source>
        <dbReference type="Proteomes" id="UP000240535"/>
    </source>
</evidence>
<dbReference type="AlphaFoldDB" id="A0A2P8R288"/>
<dbReference type="Pfam" id="PF00534">
    <property type="entry name" value="Glycos_transf_1"/>
    <property type="match status" value="1"/>
</dbReference>
<dbReference type="RefSeq" id="WP_106870264.1">
    <property type="nucleotide sequence ID" value="NZ_CP053841.1"/>
</dbReference>
<evidence type="ECO:0000256" key="1">
    <source>
        <dbReference type="ARBA" id="ARBA00022679"/>
    </source>
</evidence>
<keyword evidence="5" id="KW-1185">Reference proteome</keyword>
<sequence>MQAKITHLTSAHERYDTRIFVKMCSSLAKISDFKVSLIVADGKGNEVKNNVNIIDVGSKTGGRVARMTKTVKKVFLKAKELDSDIYHLHDPELIPIGLKLKKLGKKVIFDSHEDVPKQILGKPYLNKFAKIVLSNIFKIYEKYSCKKFDAIVTATPYIRDKFLKINKNSIDINNFPILGELSNEISWELKKDEVCYIGGISEIRGIKELVRAMESLDGIILNLVGTFSEKSVEDEVKRYDGWKNINETGFLDRVGVANILASSKAGLVTFHSLPNHTDSQPNKMFEYMSAGVPVIASNFILWKDIVEKNCCGICVDPLNPKEISDAIEYIIKNPQEAEQMGKNGKKAILEKYNWNIEEKKLFKIYEDILR</sequence>
<dbReference type="EMBL" id="PDHH01000002">
    <property type="protein sequence ID" value="PSM52610.1"/>
    <property type="molecule type" value="Genomic_DNA"/>
</dbReference>
<proteinExistence type="predicted"/>
<dbReference type="PANTHER" id="PTHR46401:SF2">
    <property type="entry name" value="GLYCOSYLTRANSFERASE WBBK-RELATED"/>
    <property type="match status" value="1"/>
</dbReference>
<gene>
    <name evidence="4" type="ORF">CQ405_02455</name>
</gene>
<dbReference type="Proteomes" id="UP000240535">
    <property type="component" value="Unassembled WGS sequence"/>
</dbReference>
<dbReference type="GO" id="GO:0009103">
    <property type="term" value="P:lipopolysaccharide biosynthetic process"/>
    <property type="evidence" value="ECO:0007669"/>
    <property type="project" value="TreeGrafter"/>
</dbReference>
<dbReference type="InterPro" id="IPR028098">
    <property type="entry name" value="Glyco_trans_4-like_N"/>
</dbReference>
<feature type="domain" description="Glycosyltransferase subfamily 4-like N-terminal" evidence="3">
    <location>
        <begin position="23"/>
        <end position="164"/>
    </location>
</feature>
<evidence type="ECO:0000259" key="3">
    <source>
        <dbReference type="Pfam" id="PF13439"/>
    </source>
</evidence>
<dbReference type="OrthoDB" id="9775208at2"/>
<dbReference type="Gene3D" id="3.40.50.2000">
    <property type="entry name" value="Glycogen Phosphorylase B"/>
    <property type="match status" value="2"/>
</dbReference>